<sequence length="129" mass="14444">MASRDTRLCRRGPWRDGALVCNHIEPQTTDSRQHHVDGDILAQLIARSDAHAMLNEMLSAQPMQALLGEKADFETAEARRERFGVLVEQALTNLGELEGLDVEAEVASADSDSVTWALRYTRRLLELPF</sequence>
<dbReference type="EMBL" id="VIBQ01000009">
    <property type="protein sequence ID" value="KAB8336872.1"/>
    <property type="molecule type" value="Genomic_DNA"/>
</dbReference>
<accession>A0A5N6KNK7</accession>
<dbReference type="Proteomes" id="UP000327013">
    <property type="component" value="Unassembled WGS sequence"/>
</dbReference>
<dbReference type="AlphaFoldDB" id="A0A5N6KNK7"/>
<evidence type="ECO:0000313" key="1">
    <source>
        <dbReference type="EMBL" id="KAB8336872.1"/>
    </source>
</evidence>
<protein>
    <submittedName>
        <fullName evidence="1">Uncharacterized protein</fullName>
    </submittedName>
</protein>
<dbReference type="OrthoDB" id="20774at2759"/>
<gene>
    <name evidence="1" type="ORF">FH972_021180</name>
</gene>
<comment type="caution">
    <text evidence="1">The sequence shown here is derived from an EMBL/GenBank/DDBJ whole genome shotgun (WGS) entry which is preliminary data.</text>
</comment>
<keyword evidence="2" id="KW-1185">Reference proteome</keyword>
<reference evidence="1 2" key="1">
    <citation type="submission" date="2019-06" db="EMBL/GenBank/DDBJ databases">
        <title>A chromosomal-level reference genome of Carpinus fangiana (Coryloideae, Betulaceae).</title>
        <authorList>
            <person name="Yang X."/>
            <person name="Wang Z."/>
            <person name="Zhang L."/>
            <person name="Hao G."/>
            <person name="Liu J."/>
            <person name="Yang Y."/>
        </authorList>
    </citation>
    <scope>NUCLEOTIDE SEQUENCE [LARGE SCALE GENOMIC DNA]</scope>
    <source>
        <strain evidence="1">Cfa_2016G</strain>
        <tissue evidence="1">Leaf</tissue>
    </source>
</reference>
<proteinExistence type="predicted"/>
<name>A0A5N6KNK7_9ROSI</name>
<organism evidence="1 2">
    <name type="scientific">Carpinus fangiana</name>
    <dbReference type="NCBI Taxonomy" id="176857"/>
    <lineage>
        <taxon>Eukaryota</taxon>
        <taxon>Viridiplantae</taxon>
        <taxon>Streptophyta</taxon>
        <taxon>Embryophyta</taxon>
        <taxon>Tracheophyta</taxon>
        <taxon>Spermatophyta</taxon>
        <taxon>Magnoliopsida</taxon>
        <taxon>eudicotyledons</taxon>
        <taxon>Gunneridae</taxon>
        <taxon>Pentapetalae</taxon>
        <taxon>rosids</taxon>
        <taxon>fabids</taxon>
        <taxon>Fagales</taxon>
        <taxon>Betulaceae</taxon>
        <taxon>Carpinus</taxon>
    </lineage>
</organism>
<evidence type="ECO:0000313" key="2">
    <source>
        <dbReference type="Proteomes" id="UP000327013"/>
    </source>
</evidence>